<sequence>MARSLRIWFWVTDVGFVLYWLVTALKLIPADYLYSDYRNPVLVAWNWSFFPLDLFISATGFASLYAWKRGSASWERWALLSLALTFCSGLQAISFWSIRLDFDVSWWIPNLYLLLYPCFYIPALIKGIGKSRERRRTL</sequence>
<dbReference type="EMBL" id="QJVJ01000005">
    <property type="protein sequence ID" value="PYI54590.1"/>
    <property type="molecule type" value="Genomic_DNA"/>
</dbReference>
<keyword evidence="1" id="KW-1133">Transmembrane helix</keyword>
<gene>
    <name evidence="2" type="ORF">DLM86_14110</name>
</gene>
<feature type="transmembrane region" description="Helical" evidence="1">
    <location>
        <begin position="79"/>
        <end position="98"/>
    </location>
</feature>
<dbReference type="RefSeq" id="WP_110840647.1">
    <property type="nucleotide sequence ID" value="NZ_QJVJ01000005.1"/>
</dbReference>
<evidence type="ECO:0000256" key="1">
    <source>
        <dbReference type="SAM" id="Phobius"/>
    </source>
</evidence>
<accession>A0A2V5KJ24</accession>
<dbReference type="InterPro" id="IPR020348">
    <property type="entry name" value="Uncharacterised_YvaD"/>
</dbReference>
<keyword evidence="1" id="KW-0472">Membrane</keyword>
<proteinExistence type="predicted"/>
<dbReference type="Proteomes" id="UP000247476">
    <property type="component" value="Unassembled WGS sequence"/>
</dbReference>
<dbReference type="OrthoDB" id="2469007at2"/>
<organism evidence="2 3">
    <name type="scientific">Paenibacillus flagellatus</name>
    <dbReference type="NCBI Taxonomy" id="2211139"/>
    <lineage>
        <taxon>Bacteria</taxon>
        <taxon>Bacillati</taxon>
        <taxon>Bacillota</taxon>
        <taxon>Bacilli</taxon>
        <taxon>Bacillales</taxon>
        <taxon>Paenibacillaceae</taxon>
        <taxon>Paenibacillus</taxon>
    </lineage>
</organism>
<comment type="caution">
    <text evidence="2">The sequence shown here is derived from an EMBL/GenBank/DDBJ whole genome shotgun (WGS) entry which is preliminary data.</text>
</comment>
<keyword evidence="3" id="KW-1185">Reference proteome</keyword>
<keyword evidence="1" id="KW-0812">Transmembrane</keyword>
<reference evidence="2 3" key="1">
    <citation type="submission" date="2018-05" db="EMBL/GenBank/DDBJ databases">
        <title>Paenibacillus flagellatus sp. nov., isolated from selenium mineral soil.</title>
        <authorList>
            <person name="Dai X."/>
        </authorList>
    </citation>
    <scope>NUCLEOTIDE SEQUENCE [LARGE SCALE GENOMIC DNA]</scope>
    <source>
        <strain evidence="2 3">DXL2</strain>
    </source>
</reference>
<evidence type="ECO:0000313" key="3">
    <source>
        <dbReference type="Proteomes" id="UP000247476"/>
    </source>
</evidence>
<feature type="transmembrane region" description="Helical" evidence="1">
    <location>
        <begin position="7"/>
        <end position="28"/>
    </location>
</feature>
<feature type="transmembrane region" description="Helical" evidence="1">
    <location>
        <begin position="104"/>
        <end position="125"/>
    </location>
</feature>
<evidence type="ECO:0000313" key="2">
    <source>
        <dbReference type="EMBL" id="PYI54590.1"/>
    </source>
</evidence>
<name>A0A2V5KJ24_9BACL</name>
<dbReference type="Pfam" id="PF17314">
    <property type="entry name" value="DUF5360"/>
    <property type="match status" value="1"/>
</dbReference>
<protein>
    <recommendedName>
        <fullName evidence="4">YvaD family protein</fullName>
    </recommendedName>
</protein>
<feature type="transmembrane region" description="Helical" evidence="1">
    <location>
        <begin position="48"/>
        <end position="67"/>
    </location>
</feature>
<dbReference type="AlphaFoldDB" id="A0A2V5KJ24"/>
<evidence type="ECO:0008006" key="4">
    <source>
        <dbReference type="Google" id="ProtNLM"/>
    </source>
</evidence>